<evidence type="ECO:0000313" key="3">
    <source>
        <dbReference type="EMBL" id="KAH8035594.1"/>
    </source>
</evidence>
<gene>
    <name evidence="3" type="ORF">HPB51_007829</name>
</gene>
<accession>A0A9J6EMH9</accession>
<evidence type="ECO:0000256" key="1">
    <source>
        <dbReference type="SAM" id="MobiDB-lite"/>
    </source>
</evidence>
<dbReference type="Proteomes" id="UP000821866">
    <property type="component" value="Chromosome 11"/>
</dbReference>
<sequence>MNKNNLRRRGSAMAAALPWCLAIVFATAPFAVGCPCPDYVCKMFRYNCRPLPSWCNGRVAHGAGFCGCCLQCIKQISNMGKGAIQLANTFTIDYILENTTSASNPIIGDWRRGFPNVVTLSQVSSSSTKPALLQKYRKTNAVCAICEKPGNQMDVCPEPVPRTERYALCGKTGPDVSLPCECHLIVCSVGGRTLPALGTAGADITNLQPPPSPQASRLGQARNHSRTPSGNHAYNHKKQQESINAAA</sequence>
<comment type="caution">
    <text evidence="3">The sequence shown here is derived from an EMBL/GenBank/DDBJ whole genome shotgun (WGS) entry which is preliminary data.</text>
</comment>
<reference evidence="3" key="1">
    <citation type="journal article" date="2020" name="Cell">
        <title>Large-Scale Comparative Analyses of Tick Genomes Elucidate Their Genetic Diversity and Vector Capacities.</title>
        <authorList>
            <consortium name="Tick Genome and Microbiome Consortium (TIGMIC)"/>
            <person name="Jia N."/>
            <person name="Wang J."/>
            <person name="Shi W."/>
            <person name="Du L."/>
            <person name="Sun Y."/>
            <person name="Zhan W."/>
            <person name="Jiang J.F."/>
            <person name="Wang Q."/>
            <person name="Zhang B."/>
            <person name="Ji P."/>
            <person name="Bell-Sakyi L."/>
            <person name="Cui X.M."/>
            <person name="Yuan T.T."/>
            <person name="Jiang B.G."/>
            <person name="Yang W.F."/>
            <person name="Lam T.T."/>
            <person name="Chang Q.C."/>
            <person name="Ding S.J."/>
            <person name="Wang X.J."/>
            <person name="Zhu J.G."/>
            <person name="Ruan X.D."/>
            <person name="Zhao L."/>
            <person name="Wei J.T."/>
            <person name="Ye R.Z."/>
            <person name="Que T.C."/>
            <person name="Du C.H."/>
            <person name="Zhou Y.H."/>
            <person name="Cheng J.X."/>
            <person name="Dai P.F."/>
            <person name="Guo W.B."/>
            <person name="Han X.H."/>
            <person name="Huang E.J."/>
            <person name="Li L.F."/>
            <person name="Wei W."/>
            <person name="Gao Y.C."/>
            <person name="Liu J.Z."/>
            <person name="Shao H.Z."/>
            <person name="Wang X."/>
            <person name="Wang C.C."/>
            <person name="Yang T.C."/>
            <person name="Huo Q.B."/>
            <person name="Li W."/>
            <person name="Chen H.Y."/>
            <person name="Chen S.E."/>
            <person name="Zhou L.G."/>
            <person name="Ni X.B."/>
            <person name="Tian J.H."/>
            <person name="Sheng Y."/>
            <person name="Liu T."/>
            <person name="Pan Y.S."/>
            <person name="Xia L.Y."/>
            <person name="Li J."/>
            <person name="Zhao F."/>
            <person name="Cao W.C."/>
        </authorList>
    </citation>
    <scope>NUCLEOTIDE SEQUENCE</scope>
    <source>
        <strain evidence="3">Rmic-2018</strain>
    </source>
</reference>
<dbReference type="AlphaFoldDB" id="A0A9J6EMH9"/>
<evidence type="ECO:0000256" key="2">
    <source>
        <dbReference type="SAM" id="SignalP"/>
    </source>
</evidence>
<organism evidence="3 4">
    <name type="scientific">Rhipicephalus microplus</name>
    <name type="common">Cattle tick</name>
    <name type="synonym">Boophilus microplus</name>
    <dbReference type="NCBI Taxonomy" id="6941"/>
    <lineage>
        <taxon>Eukaryota</taxon>
        <taxon>Metazoa</taxon>
        <taxon>Ecdysozoa</taxon>
        <taxon>Arthropoda</taxon>
        <taxon>Chelicerata</taxon>
        <taxon>Arachnida</taxon>
        <taxon>Acari</taxon>
        <taxon>Parasitiformes</taxon>
        <taxon>Ixodida</taxon>
        <taxon>Ixodoidea</taxon>
        <taxon>Ixodidae</taxon>
        <taxon>Rhipicephalinae</taxon>
        <taxon>Rhipicephalus</taxon>
        <taxon>Boophilus</taxon>
    </lineage>
</organism>
<proteinExistence type="predicted"/>
<dbReference type="EMBL" id="JABSTU010000003">
    <property type="protein sequence ID" value="KAH8035594.1"/>
    <property type="molecule type" value="Genomic_DNA"/>
</dbReference>
<evidence type="ECO:0000313" key="4">
    <source>
        <dbReference type="Proteomes" id="UP000821866"/>
    </source>
</evidence>
<dbReference type="PROSITE" id="PS51257">
    <property type="entry name" value="PROKAR_LIPOPROTEIN"/>
    <property type="match status" value="1"/>
</dbReference>
<feature type="chain" id="PRO_5039909738" evidence="2">
    <location>
        <begin position="34"/>
        <end position="247"/>
    </location>
</feature>
<feature type="signal peptide" evidence="2">
    <location>
        <begin position="1"/>
        <end position="33"/>
    </location>
</feature>
<reference evidence="3" key="2">
    <citation type="submission" date="2021-09" db="EMBL/GenBank/DDBJ databases">
        <authorList>
            <person name="Jia N."/>
            <person name="Wang J."/>
            <person name="Shi W."/>
            <person name="Du L."/>
            <person name="Sun Y."/>
            <person name="Zhan W."/>
            <person name="Jiang J."/>
            <person name="Wang Q."/>
            <person name="Zhang B."/>
            <person name="Ji P."/>
            <person name="Sakyi L.B."/>
            <person name="Cui X."/>
            <person name="Yuan T."/>
            <person name="Jiang B."/>
            <person name="Yang W."/>
            <person name="Lam T.T.-Y."/>
            <person name="Chang Q."/>
            <person name="Ding S."/>
            <person name="Wang X."/>
            <person name="Zhu J."/>
            <person name="Ruan X."/>
            <person name="Zhao L."/>
            <person name="Wei J."/>
            <person name="Que T."/>
            <person name="Du C."/>
            <person name="Cheng J."/>
            <person name="Dai P."/>
            <person name="Han X."/>
            <person name="Huang E."/>
            <person name="Gao Y."/>
            <person name="Liu J."/>
            <person name="Shao H."/>
            <person name="Ye R."/>
            <person name="Li L."/>
            <person name="Wei W."/>
            <person name="Wang X."/>
            <person name="Wang C."/>
            <person name="Huo Q."/>
            <person name="Li W."/>
            <person name="Guo W."/>
            <person name="Chen H."/>
            <person name="Chen S."/>
            <person name="Zhou L."/>
            <person name="Zhou L."/>
            <person name="Ni X."/>
            <person name="Tian J."/>
            <person name="Zhou Y."/>
            <person name="Sheng Y."/>
            <person name="Liu T."/>
            <person name="Pan Y."/>
            <person name="Xia L."/>
            <person name="Li J."/>
            <person name="Zhao F."/>
            <person name="Cao W."/>
        </authorList>
    </citation>
    <scope>NUCLEOTIDE SEQUENCE</scope>
    <source>
        <strain evidence="3">Rmic-2018</strain>
        <tissue evidence="3">Larvae</tissue>
    </source>
</reference>
<protein>
    <submittedName>
        <fullName evidence="3">Uncharacterized protein</fullName>
    </submittedName>
</protein>
<feature type="region of interest" description="Disordered" evidence="1">
    <location>
        <begin position="202"/>
        <end position="247"/>
    </location>
</feature>
<keyword evidence="4" id="KW-1185">Reference proteome</keyword>
<keyword evidence="2" id="KW-0732">Signal</keyword>
<name>A0A9J6EMH9_RHIMP</name>